<organism evidence="4 5">
    <name type="scientific">Serendipita vermifera MAFF 305830</name>
    <dbReference type="NCBI Taxonomy" id="933852"/>
    <lineage>
        <taxon>Eukaryota</taxon>
        <taxon>Fungi</taxon>
        <taxon>Dikarya</taxon>
        <taxon>Basidiomycota</taxon>
        <taxon>Agaricomycotina</taxon>
        <taxon>Agaricomycetes</taxon>
        <taxon>Sebacinales</taxon>
        <taxon>Serendipitaceae</taxon>
        <taxon>Serendipita</taxon>
    </lineage>
</organism>
<dbReference type="InterPro" id="IPR052925">
    <property type="entry name" value="Phage_Integrase-like_Recomb"/>
</dbReference>
<dbReference type="Gene3D" id="1.10.443.10">
    <property type="entry name" value="Intergrase catalytic core"/>
    <property type="match status" value="1"/>
</dbReference>
<dbReference type="InterPro" id="IPR011010">
    <property type="entry name" value="DNA_brk_join_enz"/>
</dbReference>
<evidence type="ECO:0000256" key="2">
    <source>
        <dbReference type="ARBA" id="ARBA00023172"/>
    </source>
</evidence>
<dbReference type="Proteomes" id="UP000054097">
    <property type="component" value="Unassembled WGS sequence"/>
</dbReference>
<evidence type="ECO:0000256" key="3">
    <source>
        <dbReference type="SAM" id="MobiDB-lite"/>
    </source>
</evidence>
<feature type="region of interest" description="Disordered" evidence="3">
    <location>
        <begin position="1"/>
        <end position="30"/>
    </location>
</feature>
<keyword evidence="2" id="KW-0233">DNA recombination</keyword>
<evidence type="ECO:0000256" key="1">
    <source>
        <dbReference type="ARBA" id="ARBA00023125"/>
    </source>
</evidence>
<dbReference type="PANTHER" id="PTHR34605:SF4">
    <property type="entry name" value="DNA ADENINE METHYLTRANSFERASE"/>
    <property type="match status" value="1"/>
</dbReference>
<dbReference type="InterPro" id="IPR010998">
    <property type="entry name" value="Integrase_recombinase_N"/>
</dbReference>
<sequence>MRSTSRKKTKQSDRASDKRPTSKAKGINKASMSSVQYYIRSSIQRSQNTDQSPNILDDDKAFIKAAREKLMFALENSYTEKTNQTHSYTIKRFVKFATACGTPEHKALPCTEEMFCLFIANGVGRTGVGTANANIAAISAWHKSRGIDFKIPIQMQVIKRAIKLHWPKEKQQKPLRPPVTPAMMRALAAAWSDGPPRELCALALTLAAWTGQMRLGELVPADAKNVVRTRLPLRKHWQTDKKLGRASSITLPWTKTNLYKGDTVVLPSQKNPLDASVAVSHHILGSRLNDEALLCEYKVGSKVFILDKQELMGMCNSIWSKEGIGRITGHSFRIGGTTAYLMAGIEPSFVKVMGRWSSDAFLRYWRKLDELFTTHVNKTDFVDFDV</sequence>
<dbReference type="InterPro" id="IPR013762">
    <property type="entry name" value="Integrase-like_cat_sf"/>
</dbReference>
<dbReference type="AlphaFoldDB" id="A0A0C3APX9"/>
<accession>A0A0C3APX9</accession>
<dbReference type="SUPFAM" id="SSF47823">
    <property type="entry name" value="lambda integrase-like, N-terminal domain"/>
    <property type="match status" value="1"/>
</dbReference>
<gene>
    <name evidence="4" type="ORF">M408DRAFT_29036</name>
</gene>
<keyword evidence="5" id="KW-1185">Reference proteome</keyword>
<name>A0A0C3APX9_SERVB</name>
<evidence type="ECO:0008006" key="6">
    <source>
        <dbReference type="Google" id="ProtNLM"/>
    </source>
</evidence>
<protein>
    <recommendedName>
        <fullName evidence="6">Core-binding (CB) domain-containing protein</fullName>
    </recommendedName>
</protein>
<dbReference type="STRING" id="933852.A0A0C3APX9"/>
<keyword evidence="1" id="KW-0238">DNA-binding</keyword>
<dbReference type="HOGENOM" id="CLU_003292_2_3_1"/>
<reference evidence="5" key="2">
    <citation type="submission" date="2015-01" db="EMBL/GenBank/DDBJ databases">
        <title>Evolutionary Origins and Diversification of the Mycorrhizal Mutualists.</title>
        <authorList>
            <consortium name="DOE Joint Genome Institute"/>
            <consortium name="Mycorrhizal Genomics Consortium"/>
            <person name="Kohler A."/>
            <person name="Kuo A."/>
            <person name="Nagy L.G."/>
            <person name="Floudas D."/>
            <person name="Copeland A."/>
            <person name="Barry K.W."/>
            <person name="Cichocki N."/>
            <person name="Veneault-Fourrey C."/>
            <person name="LaButti K."/>
            <person name="Lindquist E.A."/>
            <person name="Lipzen A."/>
            <person name="Lundell T."/>
            <person name="Morin E."/>
            <person name="Murat C."/>
            <person name="Riley R."/>
            <person name="Ohm R."/>
            <person name="Sun H."/>
            <person name="Tunlid A."/>
            <person name="Henrissat B."/>
            <person name="Grigoriev I.V."/>
            <person name="Hibbett D.S."/>
            <person name="Martin F."/>
        </authorList>
    </citation>
    <scope>NUCLEOTIDE SEQUENCE [LARGE SCALE GENOMIC DNA]</scope>
    <source>
        <strain evidence="5">MAFF 305830</strain>
    </source>
</reference>
<proteinExistence type="predicted"/>
<dbReference type="Gene3D" id="1.10.150.130">
    <property type="match status" value="1"/>
</dbReference>
<evidence type="ECO:0000313" key="4">
    <source>
        <dbReference type="EMBL" id="KIM22094.1"/>
    </source>
</evidence>
<dbReference type="GO" id="GO:0003677">
    <property type="term" value="F:DNA binding"/>
    <property type="evidence" value="ECO:0007669"/>
    <property type="project" value="UniProtKB-KW"/>
</dbReference>
<dbReference type="EMBL" id="KN824364">
    <property type="protein sequence ID" value="KIM22094.1"/>
    <property type="molecule type" value="Genomic_DNA"/>
</dbReference>
<dbReference type="GO" id="GO:0006310">
    <property type="term" value="P:DNA recombination"/>
    <property type="evidence" value="ECO:0007669"/>
    <property type="project" value="UniProtKB-KW"/>
</dbReference>
<reference evidence="4 5" key="1">
    <citation type="submission" date="2014-04" db="EMBL/GenBank/DDBJ databases">
        <authorList>
            <consortium name="DOE Joint Genome Institute"/>
            <person name="Kuo A."/>
            <person name="Zuccaro A."/>
            <person name="Kohler A."/>
            <person name="Nagy L.G."/>
            <person name="Floudas D."/>
            <person name="Copeland A."/>
            <person name="Barry K.W."/>
            <person name="Cichocki N."/>
            <person name="Veneault-Fourrey C."/>
            <person name="LaButti K."/>
            <person name="Lindquist E.A."/>
            <person name="Lipzen A."/>
            <person name="Lundell T."/>
            <person name="Morin E."/>
            <person name="Murat C."/>
            <person name="Sun H."/>
            <person name="Tunlid A."/>
            <person name="Henrissat B."/>
            <person name="Grigoriev I.V."/>
            <person name="Hibbett D.S."/>
            <person name="Martin F."/>
            <person name="Nordberg H.P."/>
            <person name="Cantor M.N."/>
            <person name="Hua S.X."/>
        </authorList>
    </citation>
    <scope>NUCLEOTIDE SEQUENCE [LARGE SCALE GENOMIC DNA]</scope>
    <source>
        <strain evidence="4 5">MAFF 305830</strain>
    </source>
</reference>
<dbReference type="SUPFAM" id="SSF56349">
    <property type="entry name" value="DNA breaking-rejoining enzymes"/>
    <property type="match status" value="1"/>
</dbReference>
<dbReference type="OrthoDB" id="3266428at2759"/>
<dbReference type="PANTHER" id="PTHR34605">
    <property type="entry name" value="PHAGE_INTEGRASE DOMAIN-CONTAINING PROTEIN"/>
    <property type="match status" value="1"/>
</dbReference>
<evidence type="ECO:0000313" key="5">
    <source>
        <dbReference type="Proteomes" id="UP000054097"/>
    </source>
</evidence>
<dbReference type="GO" id="GO:0015074">
    <property type="term" value="P:DNA integration"/>
    <property type="evidence" value="ECO:0007669"/>
    <property type="project" value="InterPro"/>
</dbReference>
<feature type="compositionally biased region" description="Basic and acidic residues" evidence="3">
    <location>
        <begin position="10"/>
        <end position="20"/>
    </location>
</feature>